<dbReference type="InterPro" id="IPR036890">
    <property type="entry name" value="HATPase_C_sf"/>
</dbReference>
<evidence type="ECO:0000259" key="6">
    <source>
        <dbReference type="PROSITE" id="PS50109"/>
    </source>
</evidence>
<evidence type="ECO:0000313" key="8">
    <source>
        <dbReference type="Proteomes" id="UP000319103"/>
    </source>
</evidence>
<comment type="catalytic activity">
    <reaction evidence="1">
        <text>ATP + protein L-histidine = ADP + protein N-phospho-L-histidine.</text>
        <dbReference type="EC" id="2.7.13.3"/>
    </reaction>
</comment>
<keyword evidence="8" id="KW-1185">Reference proteome</keyword>
<proteinExistence type="predicted"/>
<keyword evidence="5" id="KW-0902">Two-component regulatory system</keyword>
<organism evidence="7 8">
    <name type="scientific">Kitasatospora acidiphila</name>
    <dbReference type="NCBI Taxonomy" id="2567942"/>
    <lineage>
        <taxon>Bacteria</taxon>
        <taxon>Bacillati</taxon>
        <taxon>Actinomycetota</taxon>
        <taxon>Actinomycetes</taxon>
        <taxon>Kitasatosporales</taxon>
        <taxon>Streptomycetaceae</taxon>
        <taxon>Kitasatospora</taxon>
    </lineage>
</organism>
<dbReference type="PANTHER" id="PTHR43547:SF2">
    <property type="entry name" value="HYBRID SIGNAL TRANSDUCTION HISTIDINE KINASE C"/>
    <property type="match status" value="1"/>
</dbReference>
<keyword evidence="3" id="KW-0597">Phosphoprotein</keyword>
<dbReference type="PRINTS" id="PR00344">
    <property type="entry name" value="BCTRLSENSOR"/>
</dbReference>
<dbReference type="PANTHER" id="PTHR43547">
    <property type="entry name" value="TWO-COMPONENT HISTIDINE KINASE"/>
    <property type="match status" value="1"/>
</dbReference>
<dbReference type="Proteomes" id="UP000319103">
    <property type="component" value="Unassembled WGS sequence"/>
</dbReference>
<dbReference type="Pfam" id="PF02518">
    <property type="entry name" value="HATPase_c"/>
    <property type="match status" value="1"/>
</dbReference>
<keyword evidence="4 7" id="KW-0418">Kinase</keyword>
<protein>
    <recommendedName>
        <fullName evidence="2">histidine kinase</fullName>
        <ecNumber evidence="2">2.7.13.3</ecNumber>
    </recommendedName>
</protein>
<dbReference type="Gene3D" id="3.30.565.10">
    <property type="entry name" value="Histidine kinase-like ATPase, C-terminal domain"/>
    <property type="match status" value="1"/>
</dbReference>
<evidence type="ECO:0000256" key="3">
    <source>
        <dbReference type="ARBA" id="ARBA00022553"/>
    </source>
</evidence>
<dbReference type="OrthoDB" id="5241347at2"/>
<sequence>MAGGGGFAGGGELRVFGWEAGLRIVCDNLLANAAVHGHRPGEPARVTVGLRRVGEQAVLTVDDDGPGVPVAERAAVFDRFHRRAGSPGSGLGLTLVAQQVTLHRGTVTVDTPPGGRGCRFEVRLPLVQPDAPTLPLPARREWISASGPAIP</sequence>
<accession>A0A540WDV7</accession>
<evidence type="ECO:0000256" key="1">
    <source>
        <dbReference type="ARBA" id="ARBA00000085"/>
    </source>
</evidence>
<dbReference type="SMART" id="SM00387">
    <property type="entry name" value="HATPase_c"/>
    <property type="match status" value="1"/>
</dbReference>
<evidence type="ECO:0000256" key="5">
    <source>
        <dbReference type="ARBA" id="ARBA00023012"/>
    </source>
</evidence>
<dbReference type="InterPro" id="IPR005467">
    <property type="entry name" value="His_kinase_dom"/>
</dbReference>
<name>A0A540WDV7_9ACTN</name>
<reference evidence="7 8" key="1">
    <citation type="submission" date="2019-06" db="EMBL/GenBank/DDBJ databases">
        <title>Description of Kitasatospora acidophila sp. nov. isolated from pine grove soil, and reclassification of Streptomyces novaecaesareae to Kitasatospora novaeceasareae comb. nov.</title>
        <authorList>
            <person name="Kim M.J."/>
        </authorList>
    </citation>
    <scope>NUCLEOTIDE SEQUENCE [LARGE SCALE GENOMIC DNA]</scope>
    <source>
        <strain evidence="7 8">MMS16-CNU292</strain>
    </source>
</reference>
<keyword evidence="4 7" id="KW-0808">Transferase</keyword>
<dbReference type="SUPFAM" id="SSF55874">
    <property type="entry name" value="ATPase domain of HSP90 chaperone/DNA topoisomerase II/histidine kinase"/>
    <property type="match status" value="1"/>
</dbReference>
<dbReference type="EMBL" id="VIGB01000003">
    <property type="protein sequence ID" value="TQF07215.1"/>
    <property type="molecule type" value="Genomic_DNA"/>
</dbReference>
<evidence type="ECO:0000256" key="4">
    <source>
        <dbReference type="ARBA" id="ARBA00022777"/>
    </source>
</evidence>
<gene>
    <name evidence="7" type="ORF">E6W39_08595</name>
</gene>
<dbReference type="EC" id="2.7.13.3" evidence="2"/>
<evidence type="ECO:0000313" key="7">
    <source>
        <dbReference type="EMBL" id="TQF07215.1"/>
    </source>
</evidence>
<feature type="domain" description="Histidine kinase" evidence="6">
    <location>
        <begin position="22"/>
        <end position="128"/>
    </location>
</feature>
<dbReference type="InterPro" id="IPR004358">
    <property type="entry name" value="Sig_transdc_His_kin-like_C"/>
</dbReference>
<dbReference type="AlphaFoldDB" id="A0A540WDV7"/>
<dbReference type="PROSITE" id="PS50109">
    <property type="entry name" value="HIS_KIN"/>
    <property type="match status" value="1"/>
</dbReference>
<comment type="caution">
    <text evidence="7">The sequence shown here is derived from an EMBL/GenBank/DDBJ whole genome shotgun (WGS) entry which is preliminary data.</text>
</comment>
<dbReference type="InterPro" id="IPR003594">
    <property type="entry name" value="HATPase_dom"/>
</dbReference>
<evidence type="ECO:0000256" key="2">
    <source>
        <dbReference type="ARBA" id="ARBA00012438"/>
    </source>
</evidence>
<dbReference type="GO" id="GO:0000155">
    <property type="term" value="F:phosphorelay sensor kinase activity"/>
    <property type="evidence" value="ECO:0007669"/>
    <property type="project" value="TreeGrafter"/>
</dbReference>